<gene>
    <name evidence="1" type="ORF">CD20_15860</name>
    <name evidence="4" type="ORF">D4271_10600</name>
    <name evidence="2" type="ORF">D4C60_05515</name>
    <name evidence="3" type="ORF">D4D89_04940</name>
    <name evidence="5" type="ORF">D5M70_04935</name>
    <name evidence="7" type="ORF">FJU19_15065</name>
    <name evidence="6" type="ORF">FPL45_14765</name>
</gene>
<dbReference type="EMBL" id="AAJEKY010000018">
    <property type="protein sequence ID" value="ECL0132415.1"/>
    <property type="molecule type" value="Genomic_DNA"/>
</dbReference>
<evidence type="ECO:0000313" key="2">
    <source>
        <dbReference type="EMBL" id="EAG9856444.1"/>
    </source>
</evidence>
<proteinExistence type="predicted"/>
<dbReference type="EMBL" id="AABEQV010000003">
    <property type="protein sequence ID" value="EAG9856444.1"/>
    <property type="molecule type" value="Genomic_DNA"/>
</dbReference>
<dbReference type="EMBL" id="AAISWI010000019">
    <property type="protein sequence ID" value="ECH7212591.1"/>
    <property type="molecule type" value="Genomic_DNA"/>
</dbReference>
<evidence type="ECO:0000313" key="9">
    <source>
        <dbReference type="Proteomes" id="UP000371553"/>
    </source>
</evidence>
<dbReference type="EMBL" id="AABEVI010000003">
    <property type="protein sequence ID" value="EAH0217654.1"/>
    <property type="molecule type" value="Genomic_DNA"/>
</dbReference>
<comment type="caution">
    <text evidence="2">The sequence shown here is derived from an EMBL/GenBank/DDBJ whole genome shotgun (WGS) entry which is preliminary data.</text>
</comment>
<dbReference type="AlphaFoldDB" id="A0A462WSV7"/>
<dbReference type="Proteomes" id="UP000478945">
    <property type="component" value="Unassembled WGS sequence"/>
</dbReference>
<accession>A0A462WSV7</accession>
<dbReference type="Proteomes" id="UP000525068">
    <property type="component" value="Unassembled WGS sequence"/>
</dbReference>
<evidence type="ECO:0000313" key="11">
    <source>
        <dbReference type="Proteomes" id="UP000517258"/>
    </source>
</evidence>
<evidence type="ECO:0000313" key="13">
    <source>
        <dbReference type="Proteomes" id="UP000529135"/>
    </source>
</evidence>
<evidence type="ECO:0000313" key="6">
    <source>
        <dbReference type="EMBL" id="ECH7212591.1"/>
    </source>
</evidence>
<evidence type="ECO:0000313" key="5">
    <source>
        <dbReference type="EMBL" id="EAH3126640.1"/>
    </source>
</evidence>
<organism evidence="2 14">
    <name type="scientific">Listeria monocytogenes</name>
    <dbReference type="NCBI Taxonomy" id="1639"/>
    <lineage>
        <taxon>Bacteria</taxon>
        <taxon>Bacillati</taxon>
        <taxon>Bacillota</taxon>
        <taxon>Bacilli</taxon>
        <taxon>Bacillales</taxon>
        <taxon>Listeriaceae</taxon>
        <taxon>Listeria</taxon>
    </lineage>
</organism>
<evidence type="ECO:0000313" key="4">
    <source>
        <dbReference type="EMBL" id="EAH1615859.1"/>
    </source>
</evidence>
<evidence type="ECO:0000313" key="14">
    <source>
        <dbReference type="Proteomes" id="UP000548826"/>
    </source>
</evidence>
<name>A0A462WSV7_LISMN</name>
<dbReference type="Proteomes" id="UP000352246">
    <property type="component" value="Unassembled WGS sequence"/>
</dbReference>
<dbReference type="Proteomes" id="UP000371553">
    <property type="component" value="Unassembled WGS sequence"/>
</dbReference>
<evidence type="ECO:0000313" key="10">
    <source>
        <dbReference type="Proteomes" id="UP000478945"/>
    </source>
</evidence>
<dbReference type="EMBL" id="AAAPCR010000023">
    <property type="protein sequence ID" value="EAD8147524.1"/>
    <property type="molecule type" value="Genomic_DNA"/>
</dbReference>
<evidence type="ECO:0000313" key="1">
    <source>
        <dbReference type="EMBL" id="EAD8147524.1"/>
    </source>
</evidence>
<dbReference type="Proteomes" id="UP000529135">
    <property type="component" value="Unassembled WGS sequence"/>
</dbReference>
<evidence type="ECO:0000313" key="7">
    <source>
        <dbReference type="EMBL" id="ECL0132415.1"/>
    </source>
</evidence>
<reference evidence="1 9" key="1">
    <citation type="submission" date="2018-06" db="EMBL/GenBank/DDBJ databases">
        <authorList>
            <consortium name="GenomeTrakr: Next Generation Sequencing Network for Food Pathogen Tracability"/>
        </authorList>
    </citation>
    <scope>NUCLEOTIDE SEQUENCE [LARGE SCALE GENOMIC DNA]</scope>
    <source>
        <strain evidence="6 8">FDA00014472</strain>
        <strain evidence="1 9">NYAG13B12507-5</strain>
    </source>
</reference>
<dbReference type="Proteomes" id="UP000548826">
    <property type="component" value="Unassembled WGS sequence"/>
</dbReference>
<evidence type="ECO:0000313" key="8">
    <source>
        <dbReference type="Proteomes" id="UP000352246"/>
    </source>
</evidence>
<evidence type="ECO:0000313" key="12">
    <source>
        <dbReference type="Proteomes" id="UP000525068"/>
    </source>
</evidence>
<sequence length="140" mass="16480">MKKYRIIDVESGCPILLTGITSTRLSWAIVRPSEETVLEKKIFAERLIRFLEEQNDMYKFRVEEIIEKWFVEYVNDLGIVQYLFAIDNNTQTRQLRLSWTKENDEMYTTVSLAQAEAICTLVSTCKRYKNAKLTVKEVLN</sequence>
<dbReference type="EMBL" id="AABGFX010000003">
    <property type="protein sequence ID" value="EAH3126640.1"/>
    <property type="molecule type" value="Genomic_DNA"/>
</dbReference>
<reference evidence="11 12" key="2">
    <citation type="submission" date="2019-04" db="EMBL/GenBank/DDBJ databases">
        <authorList>
            <person name="Ashton P.M."/>
            <person name="Dallman T."/>
            <person name="Nair S."/>
            <person name="De Pinna E."/>
            <person name="Peters T."/>
            <person name="Grant K."/>
        </authorList>
    </citation>
    <scope>NUCLEOTIDE SEQUENCE [LARGE SCALE GENOMIC DNA]</scope>
    <source>
        <strain evidence="2 14">429821</strain>
        <strain evidence="4 12">562417</strain>
        <strain evidence="5 13">562428</strain>
        <strain evidence="3 11">563356</strain>
        <strain evidence="7 10">760311</strain>
    </source>
</reference>
<dbReference type="EMBL" id="AABFMV010000008">
    <property type="protein sequence ID" value="EAH1615859.1"/>
    <property type="molecule type" value="Genomic_DNA"/>
</dbReference>
<dbReference type="RefSeq" id="WP_031669126.1">
    <property type="nucleotide sequence ID" value="NZ_BAAFVI010000013.1"/>
</dbReference>
<protein>
    <submittedName>
        <fullName evidence="2">Uncharacterized protein</fullName>
    </submittedName>
</protein>
<dbReference type="Proteomes" id="UP000517258">
    <property type="component" value="Unassembled WGS sequence"/>
</dbReference>
<evidence type="ECO:0000313" key="3">
    <source>
        <dbReference type="EMBL" id="EAH0217654.1"/>
    </source>
</evidence>